<comment type="caution">
    <text evidence="7">The sequence shown here is derived from an EMBL/GenBank/DDBJ whole genome shotgun (WGS) entry which is preliminary data.</text>
</comment>
<evidence type="ECO:0000256" key="2">
    <source>
        <dbReference type="ARBA" id="ARBA00022692"/>
    </source>
</evidence>
<dbReference type="InterPro" id="IPR052165">
    <property type="entry name" value="Membrane_assoc_protease"/>
</dbReference>
<sequence length="144" mass="15123">MIASFVEAIGPAWTWILIGLVLMGTELVASGVFLLWLGLAALVTGLQILLVPMPWQGQILLFGILSVLFAVVASRRSRAANTLNQGAQGLVGRDYPLAAPIVAGEGHIRVNDTLWRVTGPDAPLGTRVRVTGVEGTLLTVVAAS</sequence>
<name>A0ABV2L3E9_9HYPH</name>
<evidence type="ECO:0000259" key="6">
    <source>
        <dbReference type="Pfam" id="PF01957"/>
    </source>
</evidence>
<feature type="transmembrane region" description="Helical" evidence="5">
    <location>
        <begin position="12"/>
        <end position="43"/>
    </location>
</feature>
<dbReference type="PANTHER" id="PTHR33507">
    <property type="entry name" value="INNER MEMBRANE PROTEIN YBBJ"/>
    <property type="match status" value="1"/>
</dbReference>
<dbReference type="RefSeq" id="WP_238276137.1">
    <property type="nucleotide sequence ID" value="NZ_BPQL01000014.1"/>
</dbReference>
<dbReference type="Gene3D" id="2.40.50.140">
    <property type="entry name" value="Nucleic acid-binding proteins"/>
    <property type="match status" value="1"/>
</dbReference>
<comment type="subcellular location">
    <subcellularLocation>
        <location evidence="1">Membrane</location>
        <topology evidence="1">Multi-pass membrane protein</topology>
    </subcellularLocation>
</comment>
<reference evidence="7 8" key="1">
    <citation type="submission" date="2024-06" db="EMBL/GenBank/DDBJ databases">
        <title>Genomic Encyclopedia of Type Strains, Phase IV (KMG-IV): sequencing the most valuable type-strain genomes for metagenomic binning, comparative biology and taxonomic classification.</title>
        <authorList>
            <person name="Goeker M."/>
        </authorList>
    </citation>
    <scope>NUCLEOTIDE SEQUENCE [LARGE SCALE GENOMIC DNA]</scope>
    <source>
        <strain evidence="7 8">DSM 21331</strain>
    </source>
</reference>
<evidence type="ECO:0000256" key="4">
    <source>
        <dbReference type="ARBA" id="ARBA00023136"/>
    </source>
</evidence>
<keyword evidence="7" id="KW-0645">Protease</keyword>
<gene>
    <name evidence="7" type="ORF">ABID43_000809</name>
</gene>
<protein>
    <submittedName>
        <fullName evidence="7">Membrane protein implicated in regulation of membrane protease activity</fullName>
    </submittedName>
</protein>
<dbReference type="GO" id="GO:0008233">
    <property type="term" value="F:peptidase activity"/>
    <property type="evidence" value="ECO:0007669"/>
    <property type="project" value="UniProtKB-KW"/>
</dbReference>
<keyword evidence="4 5" id="KW-0472">Membrane</keyword>
<evidence type="ECO:0000313" key="7">
    <source>
        <dbReference type="EMBL" id="MET3691290.1"/>
    </source>
</evidence>
<evidence type="ECO:0000256" key="5">
    <source>
        <dbReference type="SAM" id="Phobius"/>
    </source>
</evidence>
<keyword evidence="8" id="KW-1185">Reference proteome</keyword>
<keyword evidence="2 5" id="KW-0812">Transmembrane</keyword>
<evidence type="ECO:0000256" key="1">
    <source>
        <dbReference type="ARBA" id="ARBA00004141"/>
    </source>
</evidence>
<keyword evidence="3 5" id="KW-1133">Transmembrane helix</keyword>
<evidence type="ECO:0000256" key="3">
    <source>
        <dbReference type="ARBA" id="ARBA00022989"/>
    </source>
</evidence>
<dbReference type="Proteomes" id="UP001549145">
    <property type="component" value="Unassembled WGS sequence"/>
</dbReference>
<feature type="transmembrane region" description="Helical" evidence="5">
    <location>
        <begin position="55"/>
        <end position="73"/>
    </location>
</feature>
<dbReference type="GO" id="GO:0006508">
    <property type="term" value="P:proteolysis"/>
    <property type="evidence" value="ECO:0007669"/>
    <property type="project" value="UniProtKB-KW"/>
</dbReference>
<keyword evidence="7" id="KW-0378">Hydrolase</keyword>
<dbReference type="Pfam" id="PF01957">
    <property type="entry name" value="NfeD"/>
    <property type="match status" value="1"/>
</dbReference>
<dbReference type="InterPro" id="IPR012340">
    <property type="entry name" value="NA-bd_OB-fold"/>
</dbReference>
<dbReference type="EMBL" id="JBEPMM010000001">
    <property type="protein sequence ID" value="MET3691290.1"/>
    <property type="molecule type" value="Genomic_DNA"/>
</dbReference>
<feature type="domain" description="NfeD-like C-terminal" evidence="6">
    <location>
        <begin position="103"/>
        <end position="140"/>
    </location>
</feature>
<dbReference type="PANTHER" id="PTHR33507:SF3">
    <property type="entry name" value="INNER MEMBRANE PROTEIN YBBJ"/>
    <property type="match status" value="1"/>
</dbReference>
<organism evidence="7 8">
    <name type="scientific">Methylobacterium goesingense</name>
    <dbReference type="NCBI Taxonomy" id="243690"/>
    <lineage>
        <taxon>Bacteria</taxon>
        <taxon>Pseudomonadati</taxon>
        <taxon>Pseudomonadota</taxon>
        <taxon>Alphaproteobacteria</taxon>
        <taxon>Hyphomicrobiales</taxon>
        <taxon>Methylobacteriaceae</taxon>
        <taxon>Methylobacterium</taxon>
    </lineage>
</organism>
<evidence type="ECO:0000313" key="8">
    <source>
        <dbReference type="Proteomes" id="UP001549145"/>
    </source>
</evidence>
<dbReference type="InterPro" id="IPR002810">
    <property type="entry name" value="NfeD-like_C"/>
</dbReference>
<accession>A0ABV2L3E9</accession>
<proteinExistence type="predicted"/>